<comment type="caution">
    <text evidence="1">The sequence shown here is derived from an EMBL/GenBank/DDBJ whole genome shotgun (WGS) entry which is preliminary data.</text>
</comment>
<evidence type="ECO:0000313" key="1">
    <source>
        <dbReference type="EMBL" id="GAA3032043.1"/>
    </source>
</evidence>
<protein>
    <recommendedName>
        <fullName evidence="3">XRE family transcriptional regulator</fullName>
    </recommendedName>
</protein>
<dbReference type="Proteomes" id="UP001499930">
    <property type="component" value="Unassembled WGS sequence"/>
</dbReference>
<proteinExistence type="predicted"/>
<sequence>MNSEHLAHLQQVIADYGRDYGRDYARYSAEELWRLALGDRHHVTELLQMQMPLSQRRELYVTAAELSLVLAWTAGDRGQVRAALAYAADARYHATEAGHSEAVAWAFDVEATTWLYDDQPDHALRAAAQGVTVAPPGSAAQTRLTGQVARIHARLRHADQAVDALALLRVQAERHEEHAAGLFSADVARAWSVAATSHLWLGQDEQARDFATQASRLYERDRQASPTRWGITLLDLGTACARLGDLEEAVAHGLAAVSVPRYSAAIVTRSGSLGALLERRYPNAAVVERFRRRLVELQ</sequence>
<evidence type="ECO:0000313" key="2">
    <source>
        <dbReference type="Proteomes" id="UP001499930"/>
    </source>
</evidence>
<reference evidence="2" key="1">
    <citation type="journal article" date="2019" name="Int. J. Syst. Evol. Microbiol.">
        <title>The Global Catalogue of Microorganisms (GCM) 10K type strain sequencing project: providing services to taxonomists for standard genome sequencing and annotation.</title>
        <authorList>
            <consortium name="The Broad Institute Genomics Platform"/>
            <consortium name="The Broad Institute Genome Sequencing Center for Infectious Disease"/>
            <person name="Wu L."/>
            <person name="Ma J."/>
        </authorList>
    </citation>
    <scope>NUCLEOTIDE SEQUENCE [LARGE SCALE GENOMIC DNA]</scope>
    <source>
        <strain evidence="2">JCM 3106</strain>
    </source>
</reference>
<accession>A0ABP6L3V4</accession>
<keyword evidence="2" id="KW-1185">Reference proteome</keyword>
<dbReference type="SUPFAM" id="SSF48452">
    <property type="entry name" value="TPR-like"/>
    <property type="match status" value="1"/>
</dbReference>
<dbReference type="RefSeq" id="WP_344903898.1">
    <property type="nucleotide sequence ID" value="NZ_BAAAWD010000019.1"/>
</dbReference>
<dbReference type="Gene3D" id="1.25.40.10">
    <property type="entry name" value="Tetratricopeptide repeat domain"/>
    <property type="match status" value="1"/>
</dbReference>
<evidence type="ECO:0008006" key="3">
    <source>
        <dbReference type="Google" id="ProtNLM"/>
    </source>
</evidence>
<organism evidence="1 2">
    <name type="scientific">Streptosporangium longisporum</name>
    <dbReference type="NCBI Taxonomy" id="46187"/>
    <lineage>
        <taxon>Bacteria</taxon>
        <taxon>Bacillati</taxon>
        <taxon>Actinomycetota</taxon>
        <taxon>Actinomycetes</taxon>
        <taxon>Streptosporangiales</taxon>
        <taxon>Streptosporangiaceae</taxon>
        <taxon>Streptosporangium</taxon>
    </lineage>
</organism>
<dbReference type="InterPro" id="IPR011990">
    <property type="entry name" value="TPR-like_helical_dom_sf"/>
</dbReference>
<dbReference type="EMBL" id="BAAAWD010000019">
    <property type="protein sequence ID" value="GAA3032043.1"/>
    <property type="molecule type" value="Genomic_DNA"/>
</dbReference>
<name>A0ABP6L3V4_9ACTN</name>
<gene>
    <name evidence="1" type="ORF">GCM10017559_69070</name>
</gene>